<dbReference type="Proteomes" id="UP000050827">
    <property type="component" value="Unassembled WGS sequence"/>
</dbReference>
<sequence>MAYQFIVDEDFDSYIQSQLLRDPKAQNLDAILEDLELKAIALVRSKLNGRFDLDAIFAAIELERHHLIVDIICTIIIYKFVRRNAARKVPSDFKDEYDRVMKMLMKIEAGKLVPEGLPKITDDNGDEVAKPIIANRKNNDFYI</sequence>
<dbReference type="RefSeq" id="WP_055394788.1">
    <property type="nucleotide sequence ID" value="NZ_LCTZ01000002.1"/>
</dbReference>
<dbReference type="AlphaFoldDB" id="A0A0N8WG09"/>
<dbReference type="STRING" id="346185.AAY42_10095"/>
<keyword evidence="2" id="KW-1185">Reference proteome</keyword>
<dbReference type="EMBL" id="LCTZ01000002">
    <property type="protein sequence ID" value="KQC30187.1"/>
    <property type="molecule type" value="Genomic_DNA"/>
</dbReference>
<organism evidence="1 2">
    <name type="scientific">Flagellimonas eckloniae</name>
    <dbReference type="NCBI Taxonomy" id="346185"/>
    <lineage>
        <taxon>Bacteria</taxon>
        <taxon>Pseudomonadati</taxon>
        <taxon>Bacteroidota</taxon>
        <taxon>Flavobacteriia</taxon>
        <taxon>Flavobacteriales</taxon>
        <taxon>Flavobacteriaceae</taxon>
        <taxon>Flagellimonas</taxon>
    </lineage>
</organism>
<reference evidence="1 2" key="1">
    <citation type="submission" date="2015-04" db="EMBL/GenBank/DDBJ databases">
        <title>Complete genome of flavobacterium.</title>
        <authorList>
            <person name="Kwon Y.M."/>
            <person name="Kim S.-J."/>
        </authorList>
    </citation>
    <scope>NUCLEOTIDE SEQUENCE [LARGE SCALE GENOMIC DNA]</scope>
    <source>
        <strain evidence="1 2">DK169</strain>
    </source>
</reference>
<protein>
    <recommendedName>
        <fullName evidence="3">DUF1320 domain-containing protein</fullName>
    </recommendedName>
</protein>
<evidence type="ECO:0008006" key="3">
    <source>
        <dbReference type="Google" id="ProtNLM"/>
    </source>
</evidence>
<gene>
    <name evidence="1" type="ORF">AAY42_10095</name>
</gene>
<comment type="caution">
    <text evidence="1">The sequence shown here is derived from an EMBL/GenBank/DDBJ whole genome shotgun (WGS) entry which is preliminary data.</text>
</comment>
<evidence type="ECO:0000313" key="2">
    <source>
        <dbReference type="Proteomes" id="UP000050827"/>
    </source>
</evidence>
<name>A0A0N8WG09_9FLAO</name>
<accession>A0A0N8WG09</accession>
<evidence type="ECO:0000313" key="1">
    <source>
        <dbReference type="EMBL" id="KQC30187.1"/>
    </source>
</evidence>
<proteinExistence type="predicted"/>
<dbReference type="OrthoDB" id="1450673at2"/>